<dbReference type="Gene3D" id="3.40.50.12780">
    <property type="entry name" value="N-terminal domain of ligase-like"/>
    <property type="match status" value="1"/>
</dbReference>
<dbReference type="PANTHER" id="PTHR43272:SF33">
    <property type="entry name" value="AMP-BINDING DOMAIN-CONTAINING PROTEIN-RELATED"/>
    <property type="match status" value="1"/>
</dbReference>
<feature type="domain" description="AMP-dependent synthetase/ligase" evidence="3">
    <location>
        <begin position="69"/>
        <end position="493"/>
    </location>
</feature>
<evidence type="ECO:0000313" key="5">
    <source>
        <dbReference type="Proteomes" id="UP001149813"/>
    </source>
</evidence>
<protein>
    <submittedName>
        <fullName evidence="4">Medium-chain fatty acid-CoA ligase faa2</fullName>
        <ecNumber evidence="4">6.2.1.3</ecNumber>
    </submittedName>
</protein>
<dbReference type="Proteomes" id="UP001149813">
    <property type="component" value="Unassembled WGS sequence"/>
</dbReference>
<gene>
    <name evidence="4" type="primary">FAA2_17</name>
    <name evidence="4" type="ORF">LPJ53_002927</name>
</gene>
<keyword evidence="2" id="KW-0067">ATP-binding</keyword>
<sequence length="679" mass="75317">MFKSYVVPSSETPGHSPIYRHPKYKSGTLDCEYPDIGTLYNLFTTAVKNYSKEEFLGSRRFFSETDSFGDYEWMTAADAAEFVNDFGSGLDNVYSTNAPGVNAATGQQPLGIFSVNRPEWLLSELAAFRSRRYSVGIIDAPSVLRAEADICSASIEVIVCSVDKIPRMLDRISLTPSIKVVISMDKLDCSRPTRWIQPFDKGTTEKLKIRAKSLGIVLLDIDEVIQIGRLNPTEPMPPRPFDICTLCFSSGTTGAQKGILSTHEAFVHSSKSAILAMPLHDSTYMSYISLFHIFDRYTIYALMFNHLRIGFYSGDNANLLDDIQLLQPTIMSIVPFVLNRIYDKVAAATVGSKGLVGFLSRKGFKAKIGRIRSGKGFKHALWDRLIFDKVAALFGGRVQIMVSGSAYLDPKVQDFFRVGLSCNLVQGYGQTEIMAGGTIQTADDISTANIGIPNPGVDICLRSIPEIGYNVTDVPCPRGELMIRAKNMFLGYYMDPEKTAEAMDGEWLATGDVAQINADGSFSIIDRIKSVIKIARLMWVEPTMLEAAYSRHRLVSSVFIYGNEHEREIVAVVVPNPDTFVPWARSTSRRPDANLAELCADKRVAISVADELRAYAILSEIPIIGIIGGVYLEPKELAQVDSEFVTSTLKVRRAVVSKHYMPVFEQLYKELDCNDDPTI</sequence>
<dbReference type="SUPFAM" id="SSF56801">
    <property type="entry name" value="Acetyl-CoA synthetase-like"/>
    <property type="match status" value="1"/>
</dbReference>
<keyword evidence="5" id="KW-1185">Reference proteome</keyword>
<evidence type="ECO:0000256" key="2">
    <source>
        <dbReference type="ARBA" id="ARBA00022840"/>
    </source>
</evidence>
<dbReference type="EC" id="6.2.1.3" evidence="4"/>
<dbReference type="AlphaFoldDB" id="A0A9W7XX88"/>
<dbReference type="GO" id="GO:0016020">
    <property type="term" value="C:membrane"/>
    <property type="evidence" value="ECO:0007669"/>
    <property type="project" value="TreeGrafter"/>
</dbReference>
<dbReference type="Pfam" id="PF00501">
    <property type="entry name" value="AMP-binding"/>
    <property type="match status" value="1"/>
</dbReference>
<dbReference type="GO" id="GO:0005783">
    <property type="term" value="C:endoplasmic reticulum"/>
    <property type="evidence" value="ECO:0007669"/>
    <property type="project" value="TreeGrafter"/>
</dbReference>
<dbReference type="OrthoDB" id="1700726at2759"/>
<evidence type="ECO:0000256" key="1">
    <source>
        <dbReference type="ARBA" id="ARBA00022741"/>
    </source>
</evidence>
<comment type="caution">
    <text evidence="4">The sequence shown here is derived from an EMBL/GenBank/DDBJ whole genome shotgun (WGS) entry which is preliminary data.</text>
</comment>
<keyword evidence="1" id="KW-0547">Nucleotide-binding</keyword>
<proteinExistence type="predicted"/>
<dbReference type="InterPro" id="IPR000873">
    <property type="entry name" value="AMP-dep_synth/lig_dom"/>
</dbReference>
<accession>A0A9W7XX88</accession>
<reference evidence="4" key="1">
    <citation type="submission" date="2022-07" db="EMBL/GenBank/DDBJ databases">
        <title>Phylogenomic reconstructions and comparative analyses of Kickxellomycotina fungi.</title>
        <authorList>
            <person name="Reynolds N.K."/>
            <person name="Stajich J.E."/>
            <person name="Barry K."/>
            <person name="Grigoriev I.V."/>
            <person name="Crous P."/>
            <person name="Smith M.E."/>
        </authorList>
    </citation>
    <scope>NUCLEOTIDE SEQUENCE</scope>
    <source>
        <strain evidence="4">NBRC 32514</strain>
    </source>
</reference>
<organism evidence="4 5">
    <name type="scientific">Coemansia erecta</name>
    <dbReference type="NCBI Taxonomy" id="147472"/>
    <lineage>
        <taxon>Eukaryota</taxon>
        <taxon>Fungi</taxon>
        <taxon>Fungi incertae sedis</taxon>
        <taxon>Zoopagomycota</taxon>
        <taxon>Kickxellomycotina</taxon>
        <taxon>Kickxellomycetes</taxon>
        <taxon>Kickxellales</taxon>
        <taxon>Kickxellaceae</taxon>
        <taxon>Coemansia</taxon>
    </lineage>
</organism>
<evidence type="ECO:0000313" key="4">
    <source>
        <dbReference type="EMBL" id="KAJ1722669.1"/>
    </source>
</evidence>
<dbReference type="GO" id="GO:0004467">
    <property type="term" value="F:long-chain fatty acid-CoA ligase activity"/>
    <property type="evidence" value="ECO:0007669"/>
    <property type="project" value="UniProtKB-EC"/>
</dbReference>
<dbReference type="GO" id="GO:0005524">
    <property type="term" value="F:ATP binding"/>
    <property type="evidence" value="ECO:0007669"/>
    <property type="project" value="UniProtKB-KW"/>
</dbReference>
<dbReference type="EMBL" id="JANBOJ010000100">
    <property type="protein sequence ID" value="KAJ1722669.1"/>
    <property type="molecule type" value="Genomic_DNA"/>
</dbReference>
<dbReference type="InterPro" id="IPR042099">
    <property type="entry name" value="ANL_N_sf"/>
</dbReference>
<name>A0A9W7XX88_9FUNG</name>
<dbReference type="PANTHER" id="PTHR43272">
    <property type="entry name" value="LONG-CHAIN-FATTY-ACID--COA LIGASE"/>
    <property type="match status" value="1"/>
</dbReference>
<evidence type="ECO:0000259" key="3">
    <source>
        <dbReference type="Pfam" id="PF00501"/>
    </source>
</evidence>
<keyword evidence="4" id="KW-0436">Ligase</keyword>